<evidence type="ECO:0008006" key="4">
    <source>
        <dbReference type="Google" id="ProtNLM"/>
    </source>
</evidence>
<reference evidence="2" key="1">
    <citation type="submission" date="2022-05" db="EMBL/GenBank/DDBJ databases">
        <authorList>
            <person name="Jo J.-H."/>
            <person name="Im W.-T."/>
        </authorList>
    </citation>
    <scope>NUCLEOTIDE SEQUENCE</scope>
    <source>
        <strain evidence="2">SE220</strain>
    </source>
</reference>
<feature type="chain" id="PRO_5047253959" description="Lipocalin-like domain-containing protein" evidence="1">
    <location>
        <begin position="22"/>
        <end position="186"/>
    </location>
</feature>
<dbReference type="Proteomes" id="UP001165342">
    <property type="component" value="Unassembled WGS sequence"/>
</dbReference>
<protein>
    <recommendedName>
        <fullName evidence="4">Lipocalin-like domain-containing protein</fullName>
    </recommendedName>
</protein>
<dbReference type="RefSeq" id="WP_249830074.1">
    <property type="nucleotide sequence ID" value="NZ_JAMGBE010000001.1"/>
</dbReference>
<organism evidence="2 3">
    <name type="scientific">Sphingomonas hankyongi</name>
    <dbReference type="NCBI Taxonomy" id="2908209"/>
    <lineage>
        <taxon>Bacteria</taxon>
        <taxon>Pseudomonadati</taxon>
        <taxon>Pseudomonadota</taxon>
        <taxon>Alphaproteobacteria</taxon>
        <taxon>Sphingomonadales</taxon>
        <taxon>Sphingomonadaceae</taxon>
        <taxon>Sphingomonas</taxon>
    </lineage>
</organism>
<keyword evidence="3" id="KW-1185">Reference proteome</keyword>
<accession>A0ABT0RYD7</accession>
<gene>
    <name evidence="2" type="ORF">LZ538_00660</name>
</gene>
<evidence type="ECO:0000256" key="1">
    <source>
        <dbReference type="SAM" id="SignalP"/>
    </source>
</evidence>
<name>A0ABT0RYD7_9SPHN</name>
<feature type="signal peptide" evidence="1">
    <location>
        <begin position="1"/>
        <end position="21"/>
    </location>
</feature>
<keyword evidence="1" id="KW-0732">Signal</keyword>
<evidence type="ECO:0000313" key="2">
    <source>
        <dbReference type="EMBL" id="MCL6728566.1"/>
    </source>
</evidence>
<proteinExistence type="predicted"/>
<dbReference type="EMBL" id="JAMGBE010000001">
    <property type="protein sequence ID" value="MCL6728566.1"/>
    <property type="molecule type" value="Genomic_DNA"/>
</dbReference>
<evidence type="ECO:0000313" key="3">
    <source>
        <dbReference type="Proteomes" id="UP001165342"/>
    </source>
</evidence>
<sequence>MMLGGTGAIGAALLAIAPVSAAPQPAPSASSLQSQLAGEWEGALGYRDYQSNELFELPVKTVIEAVPDGATQVRRSVYDEGARKAPVWIVSLLQWTKDGKLATAVMRAGREPELLSEAAEVTSYSSPANWVVTYRRTGTDDDKPADIKVTETRTGDHLLSVKEVRPVGSPSAPWQFRNQVRLKKVR</sequence>
<comment type="caution">
    <text evidence="2">The sequence shown here is derived from an EMBL/GenBank/DDBJ whole genome shotgun (WGS) entry which is preliminary data.</text>
</comment>